<dbReference type="GO" id="GO:0043130">
    <property type="term" value="F:ubiquitin binding"/>
    <property type="evidence" value="ECO:0007669"/>
    <property type="project" value="TreeGrafter"/>
</dbReference>
<dbReference type="PANTHER" id="PTHR22770:SF13">
    <property type="entry name" value="RING-TYPE DOMAIN-CONTAINING PROTEIN"/>
    <property type="match status" value="1"/>
</dbReference>
<evidence type="ECO:0000256" key="3">
    <source>
        <dbReference type="ARBA" id="ARBA00022723"/>
    </source>
</evidence>
<keyword evidence="6" id="KW-0833">Ubl conjugation pathway</keyword>
<dbReference type="SMART" id="SM00647">
    <property type="entry name" value="IBR"/>
    <property type="match status" value="1"/>
</dbReference>
<dbReference type="InterPro" id="IPR002867">
    <property type="entry name" value="IBR_dom"/>
</dbReference>
<proteinExistence type="predicted"/>
<keyword evidence="2" id="KW-0808">Transferase</keyword>
<dbReference type="PANTHER" id="PTHR22770">
    <property type="entry name" value="UBIQUITIN CONJUGATING ENZYME 7 INTERACTING PROTEIN-RELATED"/>
    <property type="match status" value="1"/>
</dbReference>
<organism evidence="9 10">
    <name type="scientific">Akanthomyces muscarius</name>
    <name type="common">Entomopathogenic fungus</name>
    <name type="synonym">Lecanicillium muscarium</name>
    <dbReference type="NCBI Taxonomy" id="2231603"/>
    <lineage>
        <taxon>Eukaryota</taxon>
        <taxon>Fungi</taxon>
        <taxon>Dikarya</taxon>
        <taxon>Ascomycota</taxon>
        <taxon>Pezizomycotina</taxon>
        <taxon>Sordariomycetes</taxon>
        <taxon>Hypocreomycetidae</taxon>
        <taxon>Hypocreales</taxon>
        <taxon>Cordycipitaceae</taxon>
        <taxon>Akanthomyces</taxon>
    </lineage>
</organism>
<dbReference type="GO" id="GO:0008270">
    <property type="term" value="F:zinc ion binding"/>
    <property type="evidence" value="ECO:0007669"/>
    <property type="project" value="UniProtKB-KW"/>
</dbReference>
<evidence type="ECO:0000256" key="1">
    <source>
        <dbReference type="ARBA" id="ARBA00004906"/>
    </source>
</evidence>
<evidence type="ECO:0000256" key="6">
    <source>
        <dbReference type="ARBA" id="ARBA00022786"/>
    </source>
</evidence>
<dbReference type="GO" id="GO:0043161">
    <property type="term" value="P:proteasome-mediated ubiquitin-dependent protein catabolic process"/>
    <property type="evidence" value="ECO:0007669"/>
    <property type="project" value="TreeGrafter"/>
</dbReference>
<dbReference type="InterPro" id="IPR013083">
    <property type="entry name" value="Znf_RING/FYVE/PHD"/>
</dbReference>
<dbReference type="InterPro" id="IPR051628">
    <property type="entry name" value="LUBAC_E3_Ligases"/>
</dbReference>
<dbReference type="GO" id="GO:0000151">
    <property type="term" value="C:ubiquitin ligase complex"/>
    <property type="evidence" value="ECO:0007669"/>
    <property type="project" value="TreeGrafter"/>
</dbReference>
<evidence type="ECO:0000313" key="9">
    <source>
        <dbReference type="EMBL" id="KAJ4150912.1"/>
    </source>
</evidence>
<evidence type="ECO:0000256" key="4">
    <source>
        <dbReference type="ARBA" id="ARBA00022737"/>
    </source>
</evidence>
<evidence type="ECO:0000256" key="7">
    <source>
        <dbReference type="ARBA" id="ARBA00022833"/>
    </source>
</evidence>
<comment type="caution">
    <text evidence="9">The sequence shown here is derived from an EMBL/GenBank/DDBJ whole genome shotgun (WGS) entry which is preliminary data.</text>
</comment>
<dbReference type="CDD" id="cd20335">
    <property type="entry name" value="BRcat_RBR"/>
    <property type="match status" value="1"/>
</dbReference>
<keyword evidence="4" id="KW-0677">Repeat</keyword>
<keyword evidence="5" id="KW-0863">Zinc-finger</keyword>
<keyword evidence="3" id="KW-0479">Metal-binding</keyword>
<dbReference type="GO" id="GO:0097039">
    <property type="term" value="P:protein linear polyubiquitination"/>
    <property type="evidence" value="ECO:0007669"/>
    <property type="project" value="TreeGrafter"/>
</dbReference>
<evidence type="ECO:0000256" key="5">
    <source>
        <dbReference type="ARBA" id="ARBA00022771"/>
    </source>
</evidence>
<dbReference type="Gene3D" id="3.30.40.10">
    <property type="entry name" value="Zinc/RING finger domain, C3HC4 (zinc finger)"/>
    <property type="match status" value="1"/>
</dbReference>
<accession>A0A9W8Q9K5</accession>
<evidence type="ECO:0000256" key="2">
    <source>
        <dbReference type="ARBA" id="ARBA00022679"/>
    </source>
</evidence>
<dbReference type="GO" id="GO:0004842">
    <property type="term" value="F:ubiquitin-protein transferase activity"/>
    <property type="evidence" value="ECO:0007669"/>
    <property type="project" value="TreeGrafter"/>
</dbReference>
<reference evidence="9" key="1">
    <citation type="journal article" date="2023" name="Access Microbiol">
        <title>De-novo genome assembly for Akanthomyces muscarius, a biocontrol agent of insect agricultural pests.</title>
        <authorList>
            <person name="Erdos Z."/>
            <person name="Studholme D.J."/>
            <person name="Raymond B."/>
            <person name="Sharma M."/>
        </authorList>
    </citation>
    <scope>NUCLEOTIDE SEQUENCE</scope>
    <source>
        <strain evidence="9">Ve6</strain>
    </source>
</reference>
<evidence type="ECO:0000313" key="10">
    <source>
        <dbReference type="Proteomes" id="UP001144673"/>
    </source>
</evidence>
<dbReference type="AlphaFoldDB" id="A0A9W8Q9K5"/>
<dbReference type="Pfam" id="PF01485">
    <property type="entry name" value="IBR"/>
    <property type="match status" value="1"/>
</dbReference>
<protein>
    <recommendedName>
        <fullName evidence="8">RING-type domain-containing protein</fullName>
    </recommendedName>
</protein>
<dbReference type="GeneID" id="80898798"/>
<dbReference type="RefSeq" id="XP_056052626.1">
    <property type="nucleotide sequence ID" value="XM_056200814.1"/>
</dbReference>
<dbReference type="PROSITE" id="PS51873">
    <property type="entry name" value="TRIAD"/>
    <property type="match status" value="1"/>
</dbReference>
<dbReference type="SUPFAM" id="SSF57850">
    <property type="entry name" value="RING/U-box"/>
    <property type="match status" value="3"/>
</dbReference>
<dbReference type="EMBL" id="JAJHUN010000009">
    <property type="protein sequence ID" value="KAJ4150912.1"/>
    <property type="molecule type" value="Genomic_DNA"/>
</dbReference>
<keyword evidence="7" id="KW-0862">Zinc</keyword>
<keyword evidence="10" id="KW-1185">Reference proteome</keyword>
<comment type="pathway">
    <text evidence="1">Protein modification; protein ubiquitination.</text>
</comment>
<evidence type="ECO:0000259" key="8">
    <source>
        <dbReference type="PROSITE" id="PS51873"/>
    </source>
</evidence>
<dbReference type="InterPro" id="IPR044066">
    <property type="entry name" value="TRIAD_supradom"/>
</dbReference>
<sequence>MWAGANISATPVAAPMPSGHNARRVDCKKIHVSWHKAVKIVWLNFDSGDAARKAGQMFSKGAYQVLGQKITASRAVIAQTIPFRGHSGWTVSLSDVPAAAKECDILEAIRHGGNKPCRMKMGEPTYYTDGEQDAVAIRSLLTNIGPLEYWEVTLETNARRVKATARFLDESDAQRAVSELDNTALPFHRKARLTVQSVHSAKFKVGCNTYNAVQARILSQQRPWKEKNVSFRAYPSTDALQRFRVLKLEGEAAGEVARAKTDLESILDGVVAKNDDAVLWDTSLKANGKLYQEMKRLEREVAVVIIRDKVKSELRLLGTERHCNEAQARLVRLLHTQSLLDSTRTIELGPEKFFWACQGGFRKIVAGLGPGKASFDIISTPKRIIISGSWEDYDLAVAVMEGTKPITKPAAWLQPGATAQECSVCWTEADTPVKTKCGHFYCLECFESSCTAAMDDNVAIVCHGEQGKCNAVIGAEDLQEHLSSAVLEQVFDASFSSYVKHNSNDLRYCPTPDCGYIYRVAPNARQHSCSNCLQTTCTACHEPHTGMSCADYRESKSGNHTTALLELKKKLGIKDCPKCTTSIEKIVGCNHMTCAAC</sequence>
<gene>
    <name evidence="9" type="ORF">LMH87_011639</name>
</gene>
<name>A0A9W8Q9K5_AKAMU</name>
<dbReference type="Gene3D" id="1.20.120.1750">
    <property type="match status" value="1"/>
</dbReference>
<dbReference type="Proteomes" id="UP001144673">
    <property type="component" value="Chromosome 4"/>
</dbReference>
<feature type="domain" description="RING-type" evidence="8">
    <location>
        <begin position="418"/>
        <end position="597"/>
    </location>
</feature>